<sequence length="278" mass="30692">MSSNPRVALVTGSSAGIGRETALILARNNFRTYASMRNLQKGSELRTIAENEKLPLSFVELDVTDDNSVKTAIQTVYDEAGRIDVLVNNAGYALSGAFEDLSLSEIRKQYETNVYGLIRTTQAVLPIMRTQKTGLIVNISSGAGRFGYPTGSAYVSTKFAVEGLSESMSYELEPFGIKTVIIEPGVIDTNFHNALQIAKKSQDPDTPYAPLMKAMENNIKKMIGNGSTPEYVAEVLLGAITSENPKLRYLAGKDVEQWMEAKRKMTDEEFINMMKQFF</sequence>
<comment type="similarity">
    <text evidence="1 3">Belongs to the short-chain dehydrogenases/reductases (SDR) family.</text>
</comment>
<dbReference type="InterPro" id="IPR002347">
    <property type="entry name" value="SDR_fam"/>
</dbReference>
<dbReference type="CDD" id="cd05374">
    <property type="entry name" value="17beta-HSD-like_SDR_c"/>
    <property type="match status" value="1"/>
</dbReference>
<dbReference type="Proteomes" id="UP000315289">
    <property type="component" value="Unassembled WGS sequence"/>
</dbReference>
<dbReference type="AlphaFoldDB" id="A0A557SUY5"/>
<organism evidence="4 5">
    <name type="scientific">Candidatus Nitrosocosmicus arcticus</name>
    <dbReference type="NCBI Taxonomy" id="2035267"/>
    <lineage>
        <taxon>Archaea</taxon>
        <taxon>Nitrososphaerota</taxon>
        <taxon>Nitrososphaeria</taxon>
        <taxon>Nitrososphaerales</taxon>
        <taxon>Nitrososphaeraceae</taxon>
        <taxon>Candidatus Nitrosocosmicus</taxon>
    </lineage>
</organism>
<proteinExistence type="inferred from homology"/>
<name>A0A557SUY5_9ARCH</name>
<evidence type="ECO:0000313" key="5">
    <source>
        <dbReference type="Proteomes" id="UP000315289"/>
    </source>
</evidence>
<dbReference type="EC" id="1.-.-.-" evidence="4"/>
<evidence type="ECO:0000256" key="1">
    <source>
        <dbReference type="ARBA" id="ARBA00006484"/>
    </source>
</evidence>
<protein>
    <submittedName>
        <fullName evidence="4">3-oxoacyl-[acyl-carrier-protein] reductase / short chain alcohol dehydrogenase</fullName>
        <ecNumber evidence="4">1.-.-.-</ecNumber>
    </submittedName>
</protein>
<dbReference type="SUPFAM" id="SSF51735">
    <property type="entry name" value="NAD(P)-binding Rossmann-fold domains"/>
    <property type="match status" value="1"/>
</dbReference>
<dbReference type="PANTHER" id="PTHR43976">
    <property type="entry name" value="SHORT CHAIN DEHYDROGENASE"/>
    <property type="match status" value="1"/>
</dbReference>
<dbReference type="PRINTS" id="PR00080">
    <property type="entry name" value="SDRFAMILY"/>
</dbReference>
<keyword evidence="2 4" id="KW-0560">Oxidoreductase</keyword>
<dbReference type="GO" id="GO:0016491">
    <property type="term" value="F:oxidoreductase activity"/>
    <property type="evidence" value="ECO:0007669"/>
    <property type="project" value="UniProtKB-KW"/>
</dbReference>
<dbReference type="Pfam" id="PF00106">
    <property type="entry name" value="adh_short"/>
    <property type="match status" value="1"/>
</dbReference>
<dbReference type="InterPro" id="IPR051911">
    <property type="entry name" value="SDR_oxidoreductase"/>
</dbReference>
<dbReference type="PROSITE" id="PS00061">
    <property type="entry name" value="ADH_SHORT"/>
    <property type="match status" value="1"/>
</dbReference>
<dbReference type="RefSeq" id="WP_144731670.1">
    <property type="nucleotide sequence ID" value="NZ_ML675584.1"/>
</dbReference>
<evidence type="ECO:0000256" key="3">
    <source>
        <dbReference type="RuleBase" id="RU000363"/>
    </source>
</evidence>
<dbReference type="PRINTS" id="PR00081">
    <property type="entry name" value="GDHRDH"/>
</dbReference>
<comment type="caution">
    <text evidence="4">The sequence shown here is derived from an EMBL/GenBank/DDBJ whole genome shotgun (WGS) entry which is preliminary data.</text>
</comment>
<gene>
    <name evidence="4" type="primary">fabG4</name>
    <name evidence="4" type="ORF">NARC_80145</name>
</gene>
<dbReference type="InterPro" id="IPR036291">
    <property type="entry name" value="NAD(P)-bd_dom_sf"/>
</dbReference>
<accession>A0A557SUY5</accession>
<keyword evidence="5" id="KW-1185">Reference proteome</keyword>
<dbReference type="PANTHER" id="PTHR43976:SF16">
    <property type="entry name" value="SHORT-CHAIN DEHYDROGENASE_REDUCTASE FAMILY PROTEIN"/>
    <property type="match status" value="1"/>
</dbReference>
<dbReference type="OrthoDB" id="10157at2157"/>
<reference evidence="4 5" key="1">
    <citation type="journal article" date="2019" name="Front. Microbiol.">
        <title>Ammonia Oxidation by the Arctic Terrestrial Thaumarchaeote Candidatus Nitrosocosmicus arcticus Is Stimulated by Increasing Temperatures.</title>
        <authorList>
            <person name="Alves R.J.E."/>
            <person name="Kerou M."/>
            <person name="Zappe A."/>
            <person name="Bittner R."/>
            <person name="Abby S.S."/>
            <person name="Schmidt H.A."/>
            <person name="Pfeifer K."/>
            <person name="Schleper C."/>
        </authorList>
    </citation>
    <scope>NUCLEOTIDE SEQUENCE [LARGE SCALE GENOMIC DNA]</scope>
    <source>
        <strain evidence="4 5">Kfb</strain>
    </source>
</reference>
<evidence type="ECO:0000256" key="2">
    <source>
        <dbReference type="ARBA" id="ARBA00023002"/>
    </source>
</evidence>
<evidence type="ECO:0000313" key="4">
    <source>
        <dbReference type="EMBL" id="TVP40415.1"/>
    </source>
</evidence>
<dbReference type="EMBL" id="VOAH01000008">
    <property type="protein sequence ID" value="TVP40415.1"/>
    <property type="molecule type" value="Genomic_DNA"/>
</dbReference>
<dbReference type="Gene3D" id="3.40.50.720">
    <property type="entry name" value="NAD(P)-binding Rossmann-like Domain"/>
    <property type="match status" value="1"/>
</dbReference>
<dbReference type="InterPro" id="IPR020904">
    <property type="entry name" value="Sc_DH/Rdtase_CS"/>
</dbReference>